<reference evidence="1 2" key="1">
    <citation type="submission" date="2014-03" db="EMBL/GenBank/DDBJ databases">
        <title>complete genome sequence of Flavobacteriaceae bacterium JBKA-6.</title>
        <authorList>
            <person name="Takano T."/>
            <person name="Nakamura Y."/>
            <person name="Takuma S."/>
            <person name="Yasuike M."/>
            <person name="Matsuyama T."/>
            <person name="Sakai T."/>
            <person name="Fujiwara A."/>
            <person name="Kimoto K."/>
            <person name="Fukuda Y."/>
            <person name="Kondo H."/>
            <person name="Hirono I."/>
            <person name="Nakayasu C."/>
        </authorList>
    </citation>
    <scope>NUCLEOTIDE SEQUENCE [LARGE SCALE GENOMIC DNA]</scope>
    <source>
        <strain evidence="1 2">JBKA-6</strain>
    </source>
</reference>
<proteinExistence type="predicted"/>
<evidence type="ECO:0000313" key="1">
    <source>
        <dbReference type="EMBL" id="BAV94431.1"/>
    </source>
</evidence>
<dbReference type="AlphaFoldDB" id="A0A1J1DX47"/>
<gene>
    <name evidence="1" type="ORF">JBKA6_0418</name>
</gene>
<organism evidence="1 2">
    <name type="scientific">Ichthyobacterium seriolicida</name>
    <dbReference type="NCBI Taxonomy" id="242600"/>
    <lineage>
        <taxon>Bacteria</taxon>
        <taxon>Pseudomonadati</taxon>
        <taxon>Bacteroidota</taxon>
        <taxon>Flavobacteriia</taxon>
        <taxon>Flavobacteriales</taxon>
        <taxon>Ichthyobacteriaceae</taxon>
        <taxon>Ichthyobacterium</taxon>
    </lineage>
</organism>
<keyword evidence="2" id="KW-1185">Reference proteome</keyword>
<dbReference type="KEGG" id="ise:JBKA6_0418"/>
<dbReference type="Proteomes" id="UP000243197">
    <property type="component" value="Chromosome"/>
</dbReference>
<evidence type="ECO:0000313" key="2">
    <source>
        <dbReference type="Proteomes" id="UP000243197"/>
    </source>
</evidence>
<evidence type="ECO:0008006" key="3">
    <source>
        <dbReference type="Google" id="ProtNLM"/>
    </source>
</evidence>
<protein>
    <recommendedName>
        <fullName evidence="3">DoxX family protein</fullName>
    </recommendedName>
</protein>
<accession>A0A1J1DX47</accession>
<name>A0A1J1DX47_9FLAO</name>
<dbReference type="EMBL" id="AP014564">
    <property type="protein sequence ID" value="BAV94431.1"/>
    <property type="molecule type" value="Genomic_DNA"/>
</dbReference>
<sequence length="216" mass="25278">MLFTLISALAIGIYIISFLPIKDFRPYSIGTDILKEIDRSEREDPDIYEMKWIYRVDGKDKVFSTEQEPWNIEGAEFVDRKRILIKKGYESPIKNFYLLSKEDKDLTSELLQRENLILITSYEPFEIEGETQKELIKWRDDFIKQGVEIYFLLPISTMGKASNSYTLDNLELYMDDTTLKTIIRANPGVILLNKGVIIGKWSLRDIKKAYDLTLKQ</sequence>